<dbReference type="HOGENOM" id="CLU_207135_0_0_9"/>
<dbReference type="eggNOG" id="ENOG5032Y4H">
    <property type="taxonomic scope" value="Bacteria"/>
</dbReference>
<protein>
    <recommendedName>
        <fullName evidence="1">Insertion element IS150 protein InsJ-like helix-turn-helix domain-containing protein</fullName>
    </recommendedName>
</protein>
<dbReference type="Proteomes" id="UP000002939">
    <property type="component" value="Unassembled WGS sequence"/>
</dbReference>
<dbReference type="STRING" id="626369.HMPREF0446_01703"/>
<name>T5LX96_9LACT</name>
<dbReference type="Pfam" id="PF13518">
    <property type="entry name" value="HTH_28"/>
    <property type="match status" value="1"/>
</dbReference>
<reference evidence="2" key="1">
    <citation type="submission" date="2011-10" db="EMBL/GenBank/DDBJ databases">
        <title>The Genome Sequence of Granulicatella elegans ATCC 700633.</title>
        <authorList>
            <consortium name="The Broad Institute Genome Sequencing Platform"/>
            <consortium name="The Broad Institute Genome Sequencing Center for Infectious Disease"/>
            <person name="Earl A."/>
            <person name="Ward D."/>
            <person name="Feldgarden M."/>
            <person name="Gevers D."/>
            <person name="Sibley C.D."/>
            <person name="Field T.R."/>
            <person name="Grinwis M."/>
            <person name="Eshaghurshan C.S."/>
            <person name="Surette M.G."/>
            <person name="Young S.K."/>
            <person name="Zeng Q."/>
            <person name="Gargeya S."/>
            <person name="Fitzgerald M."/>
            <person name="Haas B."/>
            <person name="Abouelleil A."/>
            <person name="Alvarado L."/>
            <person name="Arachchi H.M."/>
            <person name="Berlin A."/>
            <person name="Brown A."/>
            <person name="Chapman S.B."/>
            <person name="Chen Z."/>
            <person name="Dunbar C."/>
            <person name="Freedman E."/>
            <person name="Gearin G."/>
            <person name="Goldberg J."/>
            <person name="Griggs A."/>
            <person name="Gujja S."/>
            <person name="Heiman D."/>
            <person name="Howarth C."/>
            <person name="Larson L."/>
            <person name="Lui A."/>
            <person name="MacDonald P.J.P."/>
            <person name="Montmayeur A."/>
            <person name="Murphy C."/>
            <person name="Neiman D."/>
            <person name="Pearson M."/>
            <person name="Priest M."/>
            <person name="Roberts A."/>
            <person name="Saif S."/>
            <person name="Shea T."/>
            <person name="Shenoy N."/>
            <person name="Sisk P."/>
            <person name="Stolte C."/>
            <person name="Sykes S."/>
            <person name="Wortman J."/>
            <person name="Nusbaum C."/>
            <person name="Birren B."/>
        </authorList>
    </citation>
    <scope>NUCLEOTIDE SEQUENCE [LARGE SCALE GENOMIC DNA]</scope>
    <source>
        <strain evidence="2">ATCC 700633</strain>
    </source>
</reference>
<dbReference type="EMBL" id="ACRF02000001">
    <property type="protein sequence ID" value="EQM96968.1"/>
    <property type="molecule type" value="Genomic_DNA"/>
</dbReference>
<sequence>MKSIITEEIKLRQRAVEYAIKNDNNAKAARKYHTTRQQIARWRSRYDGTAQSLLPKKSKTVTSS</sequence>
<organism evidence="2 3">
    <name type="scientific">Granulicatella elegans ATCC 700633</name>
    <dbReference type="NCBI Taxonomy" id="626369"/>
    <lineage>
        <taxon>Bacteria</taxon>
        <taxon>Bacillati</taxon>
        <taxon>Bacillota</taxon>
        <taxon>Bacilli</taxon>
        <taxon>Lactobacillales</taxon>
        <taxon>Carnobacteriaceae</taxon>
        <taxon>Granulicatella</taxon>
    </lineage>
</organism>
<dbReference type="OrthoDB" id="9781005at2"/>
<comment type="caution">
    <text evidence="2">The sequence shown here is derived from an EMBL/GenBank/DDBJ whole genome shotgun (WGS) entry which is preliminary data.</text>
</comment>
<dbReference type="AlphaFoldDB" id="T5LX96"/>
<evidence type="ECO:0000259" key="1">
    <source>
        <dbReference type="Pfam" id="PF13518"/>
    </source>
</evidence>
<evidence type="ECO:0000313" key="3">
    <source>
        <dbReference type="Proteomes" id="UP000002939"/>
    </source>
</evidence>
<accession>T5LX96</accession>
<dbReference type="InterPro" id="IPR055247">
    <property type="entry name" value="InsJ-like_HTH"/>
</dbReference>
<feature type="domain" description="Insertion element IS150 protein InsJ-like helix-turn-helix" evidence="1">
    <location>
        <begin position="12"/>
        <end position="56"/>
    </location>
</feature>
<proteinExistence type="predicted"/>
<gene>
    <name evidence="2" type="ORF">HMPREF0446_01703</name>
</gene>
<keyword evidence="3" id="KW-1185">Reference proteome</keyword>
<evidence type="ECO:0000313" key="2">
    <source>
        <dbReference type="EMBL" id="EQM96968.1"/>
    </source>
</evidence>
<dbReference type="RefSeq" id="WP_020991220.1">
    <property type="nucleotide sequence ID" value="NZ_KI391971.1"/>
</dbReference>